<reference evidence="4 5" key="1">
    <citation type="submission" date="2021-06" db="EMBL/GenBank/DDBJ databases">
        <authorList>
            <person name="Palmer J.M."/>
        </authorList>
    </citation>
    <scope>NUCLEOTIDE SEQUENCE [LARGE SCALE GENOMIC DNA]</scope>
    <source>
        <strain evidence="5">if_2019</strain>
        <tissue evidence="4">Muscle</tissue>
    </source>
</reference>
<dbReference type="InterPro" id="IPR005160">
    <property type="entry name" value="Ku_C"/>
</dbReference>
<dbReference type="SUPFAM" id="SSF68906">
    <property type="entry name" value="SAP domain"/>
    <property type="match status" value="1"/>
</dbReference>
<evidence type="ECO:0000313" key="4">
    <source>
        <dbReference type="EMBL" id="MEQ2237782.1"/>
    </source>
</evidence>
<dbReference type="SUPFAM" id="SSF100939">
    <property type="entry name" value="SPOC domain-like"/>
    <property type="match status" value="1"/>
</dbReference>
<feature type="domain" description="SAP" evidence="3">
    <location>
        <begin position="143"/>
        <end position="178"/>
    </location>
</feature>
<evidence type="ECO:0000313" key="5">
    <source>
        <dbReference type="Proteomes" id="UP001482620"/>
    </source>
</evidence>
<keyword evidence="2" id="KW-0472">Membrane</keyword>
<dbReference type="InterPro" id="IPR003034">
    <property type="entry name" value="SAP_dom"/>
</dbReference>
<evidence type="ECO:0000256" key="2">
    <source>
        <dbReference type="SAM" id="Phobius"/>
    </source>
</evidence>
<evidence type="ECO:0000259" key="3">
    <source>
        <dbReference type="SMART" id="SM00513"/>
    </source>
</evidence>
<dbReference type="PANTHER" id="PTHR12604:SF2">
    <property type="entry name" value="X-RAY REPAIR CROSS-COMPLEMENTING PROTEIN 6"/>
    <property type="match status" value="1"/>
</dbReference>
<feature type="transmembrane region" description="Helical" evidence="2">
    <location>
        <begin position="6"/>
        <end position="21"/>
    </location>
</feature>
<feature type="region of interest" description="Disordered" evidence="1">
    <location>
        <begin position="105"/>
        <end position="126"/>
    </location>
</feature>
<dbReference type="SMART" id="SM00513">
    <property type="entry name" value="SAP"/>
    <property type="match status" value="1"/>
</dbReference>
<dbReference type="PANTHER" id="PTHR12604">
    <property type="entry name" value="KU AUTOANTIGEN DNA HELICASE"/>
    <property type="match status" value="1"/>
</dbReference>
<keyword evidence="5" id="KW-1185">Reference proteome</keyword>
<protein>
    <submittedName>
        <fullName evidence="4">X-ray repair cross-complementing protein 6</fullName>
    </submittedName>
</protein>
<feature type="non-terminal residue" evidence="4">
    <location>
        <position position="1"/>
    </location>
</feature>
<dbReference type="Pfam" id="PF02037">
    <property type="entry name" value="SAP"/>
    <property type="match status" value="1"/>
</dbReference>
<comment type="caution">
    <text evidence="4">The sequence shown here is derived from an EMBL/GenBank/DDBJ whole genome shotgun (WGS) entry which is preliminary data.</text>
</comment>
<dbReference type="InterPro" id="IPR016194">
    <property type="entry name" value="SPOC-like_C_dom_sf"/>
</dbReference>
<keyword evidence="2" id="KW-0812">Transmembrane</keyword>
<organism evidence="4 5">
    <name type="scientific">Ilyodon furcidens</name>
    <name type="common">goldbreast splitfin</name>
    <dbReference type="NCBI Taxonomy" id="33524"/>
    <lineage>
        <taxon>Eukaryota</taxon>
        <taxon>Metazoa</taxon>
        <taxon>Chordata</taxon>
        <taxon>Craniata</taxon>
        <taxon>Vertebrata</taxon>
        <taxon>Euteleostomi</taxon>
        <taxon>Actinopterygii</taxon>
        <taxon>Neopterygii</taxon>
        <taxon>Teleostei</taxon>
        <taxon>Neoteleostei</taxon>
        <taxon>Acanthomorphata</taxon>
        <taxon>Ovalentaria</taxon>
        <taxon>Atherinomorphae</taxon>
        <taxon>Cyprinodontiformes</taxon>
        <taxon>Goodeidae</taxon>
        <taxon>Ilyodon</taxon>
    </lineage>
</organism>
<sequence>PTVNGEIVTVIIILVSQSYAGKRDRRRKKRRQPWTGSWLGKRSDAFENPVLQQHFRNLEALALDMIAPEDIEDLIMPKVDQIDQRLGPLAEEFKDLVYPAGYHPEIKPAPKRKTADAGGGAEKKPKVELTQDELKAHFQNGTLGKLTVPVLKEACKQFGIKTTGTKKQDLIDALNSTLAS</sequence>
<accession>A0ABV0TXW7</accession>
<proteinExistence type="predicted"/>
<dbReference type="Gene3D" id="1.10.1600.10">
    <property type="match status" value="1"/>
</dbReference>
<dbReference type="Gene3D" id="1.10.720.30">
    <property type="entry name" value="SAP domain"/>
    <property type="match status" value="1"/>
</dbReference>
<dbReference type="Pfam" id="PF03730">
    <property type="entry name" value="Ku_C"/>
    <property type="match status" value="1"/>
</dbReference>
<dbReference type="InterPro" id="IPR036361">
    <property type="entry name" value="SAP_dom_sf"/>
</dbReference>
<dbReference type="Proteomes" id="UP001482620">
    <property type="component" value="Unassembled WGS sequence"/>
</dbReference>
<name>A0ABV0TXW7_9TELE</name>
<keyword evidence="2" id="KW-1133">Transmembrane helix</keyword>
<dbReference type="EMBL" id="JAHRIQ010049705">
    <property type="protein sequence ID" value="MEQ2237782.1"/>
    <property type="molecule type" value="Genomic_DNA"/>
</dbReference>
<evidence type="ECO:0000256" key="1">
    <source>
        <dbReference type="SAM" id="MobiDB-lite"/>
    </source>
</evidence>
<gene>
    <name evidence="4" type="primary">XRCC6_1</name>
    <name evidence="4" type="ORF">ILYODFUR_026506</name>
</gene>